<feature type="chain" id="PRO_5047422479" description="Secreted protein" evidence="1">
    <location>
        <begin position="29"/>
        <end position="157"/>
    </location>
</feature>
<keyword evidence="1" id="KW-0732">Signal</keyword>
<dbReference type="RefSeq" id="WP_343965596.1">
    <property type="nucleotide sequence ID" value="NZ_BAAAGK010000034.1"/>
</dbReference>
<sequence length="157" mass="16560">MKMRKTAIAFAAGLAVAGTLWTGGAAGAQTTAPARALGPSCSVLGCSSVVNDSNTVATALRNWCLSTGSTGTLTTTRPACGTQSTYLLGSKGSHTPWDQDWDVLQVDAGWCYYVKFTLPGQPDNYTRYDRRGKSAGWVKVEDFSDAHVLGQSQTSCP</sequence>
<evidence type="ECO:0000256" key="1">
    <source>
        <dbReference type="SAM" id="SignalP"/>
    </source>
</evidence>
<reference evidence="3" key="1">
    <citation type="journal article" date="2019" name="Int. J. Syst. Evol. Microbiol.">
        <title>The Global Catalogue of Microorganisms (GCM) 10K type strain sequencing project: providing services to taxonomists for standard genome sequencing and annotation.</title>
        <authorList>
            <consortium name="The Broad Institute Genomics Platform"/>
            <consortium name="The Broad Institute Genome Sequencing Center for Infectious Disease"/>
            <person name="Wu L."/>
            <person name="Ma J."/>
        </authorList>
    </citation>
    <scope>NUCLEOTIDE SEQUENCE [LARGE SCALE GENOMIC DNA]</scope>
    <source>
        <strain evidence="3">JCM 10083</strain>
    </source>
</reference>
<feature type="signal peptide" evidence="1">
    <location>
        <begin position="1"/>
        <end position="28"/>
    </location>
</feature>
<name>A0ABW2TCU2_9ACTN</name>
<protein>
    <recommendedName>
        <fullName evidence="4">Secreted protein</fullName>
    </recommendedName>
</protein>
<dbReference type="EMBL" id="JBHTEE010000001">
    <property type="protein sequence ID" value="MFC7605574.1"/>
    <property type="molecule type" value="Genomic_DNA"/>
</dbReference>
<gene>
    <name evidence="2" type="ORF">ACFQVD_36290</name>
</gene>
<organism evidence="2 3">
    <name type="scientific">Streptosporangium amethystogenes subsp. fukuiense</name>
    <dbReference type="NCBI Taxonomy" id="698418"/>
    <lineage>
        <taxon>Bacteria</taxon>
        <taxon>Bacillati</taxon>
        <taxon>Actinomycetota</taxon>
        <taxon>Actinomycetes</taxon>
        <taxon>Streptosporangiales</taxon>
        <taxon>Streptosporangiaceae</taxon>
        <taxon>Streptosporangium</taxon>
    </lineage>
</organism>
<accession>A0ABW2TCU2</accession>
<dbReference type="Proteomes" id="UP001596514">
    <property type="component" value="Unassembled WGS sequence"/>
</dbReference>
<evidence type="ECO:0008006" key="4">
    <source>
        <dbReference type="Google" id="ProtNLM"/>
    </source>
</evidence>
<comment type="caution">
    <text evidence="2">The sequence shown here is derived from an EMBL/GenBank/DDBJ whole genome shotgun (WGS) entry which is preliminary data.</text>
</comment>
<evidence type="ECO:0000313" key="2">
    <source>
        <dbReference type="EMBL" id="MFC7605574.1"/>
    </source>
</evidence>
<proteinExistence type="predicted"/>
<evidence type="ECO:0000313" key="3">
    <source>
        <dbReference type="Proteomes" id="UP001596514"/>
    </source>
</evidence>
<keyword evidence="3" id="KW-1185">Reference proteome</keyword>